<proteinExistence type="predicted"/>
<dbReference type="SUPFAM" id="SSF56112">
    <property type="entry name" value="Protein kinase-like (PK-like)"/>
    <property type="match status" value="1"/>
</dbReference>
<gene>
    <name evidence="2" type="primary">tvaC</name>
</gene>
<dbReference type="EMBL" id="LC466032">
    <property type="protein sequence ID" value="BBI93403.1"/>
    <property type="molecule type" value="Genomic_DNA"/>
</dbReference>
<accession>A0A455VJD5</accession>
<dbReference type="InterPro" id="IPR011009">
    <property type="entry name" value="Kinase-like_dom_sf"/>
</dbReference>
<sequence>MVSTRRDVLPDAMSHRPRYSVEHLLRRRMHGMVLPGFDRIAGPPAPRVTTYIHEAAGLAVAGLGGSHGSSVISCTPCVSRGASAIAETDSGARLFVKALGPGGFGYENEAVVLGLLGDARKSGIRVPAPELLFWDPVRHVLATTEVGHSASLDVVLRTADARAAATASTLVGRALATVHAARVDVGPLAAEGRVHPFPLDDLADLTPSELSSGVGVDFDEFVACVQSVSAELGRLREERFDPVLVHGDLRAPNVLVGQSRDPAEDGAVFVDWELACVGDVAADVGTVLAEALATDLAVHGDIRTAGLWNRIFLDSYQGRSPMDEESVLRSVRYCGTQLIRGTLSRLEHQGTLGRVGRLQLILGSAILRDPARSKGVAW</sequence>
<dbReference type="InterPro" id="IPR002575">
    <property type="entry name" value="Aminoglycoside_PTrfase"/>
</dbReference>
<dbReference type="Pfam" id="PF01636">
    <property type="entry name" value="APH"/>
    <property type="match status" value="1"/>
</dbReference>
<evidence type="ECO:0000313" key="2">
    <source>
        <dbReference type="EMBL" id="BBI93403.1"/>
    </source>
</evidence>
<protein>
    <recommendedName>
        <fullName evidence="1">Aminoglycoside phosphotransferase domain-containing protein</fullName>
    </recommendedName>
</protein>
<organism evidence="2">
    <name type="scientific">Streptomyces olivoviridis</name>
    <dbReference type="NCBI Taxonomy" id="67338"/>
    <lineage>
        <taxon>Bacteria</taxon>
        <taxon>Bacillati</taxon>
        <taxon>Actinomycetota</taxon>
        <taxon>Actinomycetes</taxon>
        <taxon>Kitasatosporales</taxon>
        <taxon>Streptomycetaceae</taxon>
        <taxon>Streptomyces</taxon>
    </lineage>
</organism>
<reference evidence="2" key="2">
    <citation type="submission" date="2019-03" db="EMBL/GenBank/DDBJ databases">
        <authorList>
            <person name="Ikeda H."/>
            <person name="Shin-ya K."/>
        </authorList>
    </citation>
    <scope>NUCLEOTIDE SEQUENCE</scope>
    <source>
        <strain evidence="2">NA05001</strain>
    </source>
</reference>
<feature type="domain" description="Aminoglycoside phosphotransferase" evidence="1">
    <location>
        <begin position="119"/>
        <end position="290"/>
    </location>
</feature>
<dbReference type="AlphaFoldDB" id="A0A455VJD5"/>
<dbReference type="Gene3D" id="3.90.1200.10">
    <property type="match status" value="1"/>
</dbReference>
<name>A0A455VJD5_9ACTN</name>
<evidence type="ECO:0000259" key="1">
    <source>
        <dbReference type="Pfam" id="PF01636"/>
    </source>
</evidence>
<reference evidence="2" key="1">
    <citation type="journal article" date="2015" name="J. Antibiot.">
        <title>Novel thioviridamide derivative--JBIR-140: heterologous expression of the gene cluster for thioviridamide biosynthesis.</title>
        <authorList>
            <person name="Izumikawa M."/>
            <person name="Kozone I."/>
            <person name="Hashimoto J."/>
            <person name="Kagaya N."/>
            <person name="Takagi M."/>
            <person name="Koiwai H."/>
            <person name="Komatsu M."/>
            <person name="Fujie M."/>
            <person name="Satoh N."/>
            <person name="Ikeda H."/>
            <person name="Shin-ya K."/>
        </authorList>
    </citation>
    <scope>NUCLEOTIDE SEQUENCE</scope>
    <source>
        <strain evidence="2">NA05001</strain>
    </source>
</reference>